<sequence>MDLHGSPIFWIRRPFTWINSCIFIQQLNNLHEYTPEGEPVLDIFAEVQYSFTQFTKIDEGLWAWHFNMLDSTGHSAALKERFSLIQVLNMPCPEMPILAFDVASMYMDQDPQIIHFLLLIKTIALFNADQDDKANLLLKELAAGCPDADALTCDVVQLFGWDLKSLWVTAHQKHCHALLRAGKLQDAAKSY</sequence>
<gene>
    <name evidence="1" type="ORF">F5147DRAFT_800076</name>
</gene>
<protein>
    <submittedName>
        <fullName evidence="1">Uncharacterized protein</fullName>
    </submittedName>
</protein>
<dbReference type="AlphaFoldDB" id="A0A9P7F6I9"/>
<dbReference type="OrthoDB" id="2690484at2759"/>
<evidence type="ECO:0000313" key="1">
    <source>
        <dbReference type="EMBL" id="KAG2108178.1"/>
    </source>
</evidence>
<organism evidence="1 2">
    <name type="scientific">Suillus discolor</name>
    <dbReference type="NCBI Taxonomy" id="1912936"/>
    <lineage>
        <taxon>Eukaryota</taxon>
        <taxon>Fungi</taxon>
        <taxon>Dikarya</taxon>
        <taxon>Basidiomycota</taxon>
        <taxon>Agaricomycotina</taxon>
        <taxon>Agaricomycetes</taxon>
        <taxon>Agaricomycetidae</taxon>
        <taxon>Boletales</taxon>
        <taxon>Suillineae</taxon>
        <taxon>Suillaceae</taxon>
        <taxon>Suillus</taxon>
    </lineage>
</organism>
<name>A0A9P7F6I9_9AGAM</name>
<dbReference type="RefSeq" id="XP_041292697.1">
    <property type="nucleotide sequence ID" value="XM_041443251.1"/>
</dbReference>
<dbReference type="Proteomes" id="UP000823399">
    <property type="component" value="Unassembled WGS sequence"/>
</dbReference>
<comment type="caution">
    <text evidence="1">The sequence shown here is derived from an EMBL/GenBank/DDBJ whole genome shotgun (WGS) entry which is preliminary data.</text>
</comment>
<accession>A0A9P7F6I9</accession>
<dbReference type="EMBL" id="JABBWM010000028">
    <property type="protein sequence ID" value="KAG2108178.1"/>
    <property type="molecule type" value="Genomic_DNA"/>
</dbReference>
<dbReference type="GeneID" id="64705510"/>
<keyword evidence="2" id="KW-1185">Reference proteome</keyword>
<evidence type="ECO:0000313" key="2">
    <source>
        <dbReference type="Proteomes" id="UP000823399"/>
    </source>
</evidence>
<proteinExistence type="predicted"/>
<reference evidence="1" key="1">
    <citation type="journal article" date="2020" name="New Phytol.">
        <title>Comparative genomics reveals dynamic genome evolution in host specialist ectomycorrhizal fungi.</title>
        <authorList>
            <person name="Lofgren L.A."/>
            <person name="Nguyen N.H."/>
            <person name="Vilgalys R."/>
            <person name="Ruytinx J."/>
            <person name="Liao H.L."/>
            <person name="Branco S."/>
            <person name="Kuo A."/>
            <person name="LaButti K."/>
            <person name="Lipzen A."/>
            <person name="Andreopoulos W."/>
            <person name="Pangilinan J."/>
            <person name="Riley R."/>
            <person name="Hundley H."/>
            <person name="Na H."/>
            <person name="Barry K."/>
            <person name="Grigoriev I.V."/>
            <person name="Stajich J.E."/>
            <person name="Kennedy P.G."/>
        </authorList>
    </citation>
    <scope>NUCLEOTIDE SEQUENCE</scope>
    <source>
        <strain evidence="1">FC423</strain>
    </source>
</reference>